<dbReference type="RefSeq" id="WP_091969088.1">
    <property type="nucleotide sequence ID" value="NZ_FOPM01000003.1"/>
</dbReference>
<sequence length="210" mass="23326">MVTISDRFEISAALERLLDDGPAFDPDDARVLIEKVPLSTKGNEIVFRYENHMPDKGVEGFAPGVGNVRIGDSKPRVREVGLLPDVIRIGGYKLVHRPGSIRIELMWADTKFDLTTGQKDDQSAILLYGRRSKQPLVLQRAIVTTLRFMLWPKPLKTFELHISRYATWKTPSAPGGLGGARVDSSLFLKADERNRGQTHDFGASGLARTA</sequence>
<evidence type="ECO:0000313" key="2">
    <source>
        <dbReference type="Proteomes" id="UP000199229"/>
    </source>
</evidence>
<organism evidence="1 2">
    <name type="scientific">Methylobacterium gossipiicola</name>
    <dbReference type="NCBI Taxonomy" id="582675"/>
    <lineage>
        <taxon>Bacteria</taxon>
        <taxon>Pseudomonadati</taxon>
        <taxon>Pseudomonadota</taxon>
        <taxon>Alphaproteobacteria</taxon>
        <taxon>Hyphomicrobiales</taxon>
        <taxon>Methylobacteriaceae</taxon>
        <taxon>Methylobacterium</taxon>
    </lineage>
</organism>
<accession>A0A1I2RUJ6</accession>
<name>A0A1I2RUJ6_9HYPH</name>
<evidence type="ECO:0000313" key="1">
    <source>
        <dbReference type="EMBL" id="SFG43179.1"/>
    </source>
</evidence>
<dbReference type="AlphaFoldDB" id="A0A1I2RUJ6"/>
<reference evidence="2" key="1">
    <citation type="submission" date="2016-10" db="EMBL/GenBank/DDBJ databases">
        <authorList>
            <person name="Varghese N."/>
            <person name="Submissions S."/>
        </authorList>
    </citation>
    <scope>NUCLEOTIDE SEQUENCE [LARGE SCALE GENOMIC DNA]</scope>
    <source>
        <strain evidence="2">Gh-105</strain>
    </source>
</reference>
<proteinExistence type="predicted"/>
<dbReference type="EMBL" id="FOPM01000003">
    <property type="protein sequence ID" value="SFG43179.1"/>
    <property type="molecule type" value="Genomic_DNA"/>
</dbReference>
<dbReference type="OrthoDB" id="8020009at2"/>
<protein>
    <submittedName>
        <fullName evidence="1">Uncharacterized protein</fullName>
    </submittedName>
</protein>
<dbReference type="Proteomes" id="UP000199229">
    <property type="component" value="Unassembled WGS sequence"/>
</dbReference>
<gene>
    <name evidence="1" type="ORF">SAMN05192565_10398</name>
</gene>
<keyword evidence="2" id="KW-1185">Reference proteome</keyword>